<dbReference type="OrthoDB" id="9778595at2"/>
<dbReference type="PANTHER" id="PTHR30040">
    <property type="entry name" value="THIAMINE BIOSYNTHESIS LIPOPROTEIN APBE"/>
    <property type="match status" value="1"/>
</dbReference>
<protein>
    <recommendedName>
        <fullName evidence="2 10">FAD:protein FMN transferase</fullName>
        <ecNumber evidence="1 10">2.7.1.180</ecNumber>
    </recommendedName>
    <alternativeName>
        <fullName evidence="8 10">Flavin transferase</fullName>
    </alternativeName>
</protein>
<evidence type="ECO:0000313" key="12">
    <source>
        <dbReference type="EMBL" id="MQY51862.1"/>
    </source>
</evidence>
<evidence type="ECO:0000313" key="13">
    <source>
        <dbReference type="Proteomes" id="UP000480275"/>
    </source>
</evidence>
<reference evidence="12 13" key="1">
    <citation type="submission" date="2019-10" db="EMBL/GenBank/DDBJ databases">
        <title>Whole-genome sequence of the purple nonsulfur photosynthetic bacterium Rhodocyclus tenuis.</title>
        <authorList>
            <person name="Kyndt J.A."/>
            <person name="Meyer T.E."/>
        </authorList>
    </citation>
    <scope>NUCLEOTIDE SEQUENCE [LARGE SCALE GENOMIC DNA]</scope>
    <source>
        <strain evidence="12 13">DSM 110</strain>
    </source>
</reference>
<evidence type="ECO:0000256" key="4">
    <source>
        <dbReference type="ARBA" id="ARBA00022679"/>
    </source>
</evidence>
<comment type="cofactor">
    <cofactor evidence="11">
        <name>Mg(2+)</name>
        <dbReference type="ChEBI" id="CHEBI:18420"/>
    </cofactor>
    <cofactor evidence="11">
        <name>Mn(2+)</name>
        <dbReference type="ChEBI" id="CHEBI:29035"/>
    </cofactor>
    <text evidence="11">Magnesium. Can also use manganese.</text>
</comment>
<evidence type="ECO:0000256" key="9">
    <source>
        <dbReference type="ARBA" id="ARBA00048540"/>
    </source>
</evidence>
<dbReference type="Proteomes" id="UP000480275">
    <property type="component" value="Unassembled WGS sequence"/>
</dbReference>
<gene>
    <name evidence="12" type="ORF">GHK24_08745</name>
</gene>
<keyword evidence="5 10" id="KW-0479">Metal-binding</keyword>
<comment type="catalytic activity">
    <reaction evidence="9 10">
        <text>L-threonyl-[protein] + FAD = FMN-L-threonyl-[protein] + AMP + H(+)</text>
        <dbReference type="Rhea" id="RHEA:36847"/>
        <dbReference type="Rhea" id="RHEA-COMP:11060"/>
        <dbReference type="Rhea" id="RHEA-COMP:11061"/>
        <dbReference type="ChEBI" id="CHEBI:15378"/>
        <dbReference type="ChEBI" id="CHEBI:30013"/>
        <dbReference type="ChEBI" id="CHEBI:57692"/>
        <dbReference type="ChEBI" id="CHEBI:74257"/>
        <dbReference type="ChEBI" id="CHEBI:456215"/>
        <dbReference type="EC" id="2.7.1.180"/>
    </reaction>
</comment>
<comment type="similarity">
    <text evidence="10">Belongs to the ApbE family.</text>
</comment>
<dbReference type="InterPro" id="IPR024932">
    <property type="entry name" value="ApbE"/>
</dbReference>
<evidence type="ECO:0000256" key="8">
    <source>
        <dbReference type="ARBA" id="ARBA00031306"/>
    </source>
</evidence>
<proteinExistence type="inferred from homology"/>
<evidence type="ECO:0000256" key="6">
    <source>
        <dbReference type="ARBA" id="ARBA00022827"/>
    </source>
</evidence>
<evidence type="ECO:0000256" key="1">
    <source>
        <dbReference type="ARBA" id="ARBA00011955"/>
    </source>
</evidence>
<evidence type="ECO:0000256" key="10">
    <source>
        <dbReference type="PIRNR" id="PIRNR006268"/>
    </source>
</evidence>
<dbReference type="GO" id="GO:0016740">
    <property type="term" value="F:transferase activity"/>
    <property type="evidence" value="ECO:0007669"/>
    <property type="project" value="UniProtKB-UniRule"/>
</dbReference>
<dbReference type="PIRSF" id="PIRSF006268">
    <property type="entry name" value="ApbE"/>
    <property type="match status" value="1"/>
</dbReference>
<keyword evidence="4 10" id="KW-0808">Transferase</keyword>
<organism evidence="12 13">
    <name type="scientific">Rhodocyclus tenuis</name>
    <name type="common">Rhodospirillum tenue</name>
    <dbReference type="NCBI Taxonomy" id="1066"/>
    <lineage>
        <taxon>Bacteria</taxon>
        <taxon>Pseudomonadati</taxon>
        <taxon>Pseudomonadota</taxon>
        <taxon>Betaproteobacteria</taxon>
        <taxon>Rhodocyclales</taxon>
        <taxon>Rhodocyclaceae</taxon>
        <taxon>Rhodocyclus</taxon>
    </lineage>
</organism>
<feature type="binding site" evidence="11">
    <location>
        <position position="194"/>
    </location>
    <ligand>
        <name>Mg(2+)</name>
        <dbReference type="ChEBI" id="CHEBI:18420"/>
    </ligand>
</feature>
<dbReference type="Pfam" id="PF02424">
    <property type="entry name" value="ApbE"/>
    <property type="match status" value="1"/>
</dbReference>
<name>A0A6L5JYF0_RHOTE</name>
<evidence type="ECO:0000256" key="3">
    <source>
        <dbReference type="ARBA" id="ARBA00022630"/>
    </source>
</evidence>
<accession>A0A6L5JYF0</accession>
<evidence type="ECO:0000256" key="5">
    <source>
        <dbReference type="ARBA" id="ARBA00022723"/>
    </source>
</evidence>
<dbReference type="GO" id="GO:0046872">
    <property type="term" value="F:metal ion binding"/>
    <property type="evidence" value="ECO:0007669"/>
    <property type="project" value="UniProtKB-UniRule"/>
</dbReference>
<sequence>MSEHGGVRSCPSLAQLGGWLGGWLLRAAALLGLSSLLLSGCARESVYQQESFVFGTRVEVIIAGVDEAVAVAAADAVLREFDRLHRTYHAWQPSELSALNAALAAGQSVSVSPEMAGFIADAQQRSAVGEGLFDPGIGRLIHLWGFQADEFVATLPDAAALAAWRAERPGIAEVVLKEGRVSSRSRGVALDFGGYLKGVALDRGAAILRAHGVNNALINIGGNVMALGDRYGRAWRVGIQHPRKPGPMATLALADGEAIGTSGDYQRYFELNGRRYCHLLDPRTGEPASATEAVTIVIPRVADAGTRSDASSKPLFVAGTADWPRLAKKMGIDEVLRVDGAGHVQVTAALNRRLTWVGDAPADLEVLP</sequence>
<dbReference type="Gene3D" id="3.10.520.10">
    <property type="entry name" value="ApbE-like domains"/>
    <property type="match status" value="1"/>
</dbReference>
<dbReference type="PANTHER" id="PTHR30040:SF2">
    <property type="entry name" value="FAD:PROTEIN FMN TRANSFERASE"/>
    <property type="match status" value="1"/>
</dbReference>
<dbReference type="AlphaFoldDB" id="A0A6L5JYF0"/>
<evidence type="ECO:0000256" key="7">
    <source>
        <dbReference type="ARBA" id="ARBA00022842"/>
    </source>
</evidence>
<keyword evidence="7 10" id="KW-0460">Magnesium</keyword>
<keyword evidence="3 10" id="KW-0285">Flavoprotein</keyword>
<dbReference type="EMBL" id="WIXJ01000005">
    <property type="protein sequence ID" value="MQY51862.1"/>
    <property type="molecule type" value="Genomic_DNA"/>
</dbReference>
<keyword evidence="6 10" id="KW-0274">FAD</keyword>
<evidence type="ECO:0000256" key="11">
    <source>
        <dbReference type="PIRSR" id="PIRSR006268-2"/>
    </source>
</evidence>
<comment type="caution">
    <text evidence="12">The sequence shown here is derived from an EMBL/GenBank/DDBJ whole genome shotgun (WGS) entry which is preliminary data.</text>
</comment>
<dbReference type="SUPFAM" id="SSF143631">
    <property type="entry name" value="ApbE-like"/>
    <property type="match status" value="1"/>
</dbReference>
<dbReference type="InterPro" id="IPR003374">
    <property type="entry name" value="ApbE-like_sf"/>
</dbReference>
<feature type="binding site" evidence="11">
    <location>
        <position position="309"/>
    </location>
    <ligand>
        <name>Mg(2+)</name>
        <dbReference type="ChEBI" id="CHEBI:18420"/>
    </ligand>
</feature>
<dbReference type="EC" id="2.7.1.180" evidence="1 10"/>
<evidence type="ECO:0000256" key="2">
    <source>
        <dbReference type="ARBA" id="ARBA00016337"/>
    </source>
</evidence>